<proteinExistence type="predicted"/>
<comment type="caution">
    <text evidence="3">The sequence shown here is derived from an EMBL/GenBank/DDBJ whole genome shotgun (WGS) entry which is preliminary data.</text>
</comment>
<feature type="compositionally biased region" description="Low complexity" evidence="1">
    <location>
        <begin position="169"/>
        <end position="181"/>
    </location>
</feature>
<keyword evidence="2" id="KW-0812">Transmembrane</keyword>
<evidence type="ECO:0000313" key="3">
    <source>
        <dbReference type="EMBL" id="KAL3095376.1"/>
    </source>
</evidence>
<gene>
    <name evidence="3" type="ORF">niasHS_007475</name>
</gene>
<keyword evidence="4" id="KW-1185">Reference proteome</keyword>
<feature type="region of interest" description="Disordered" evidence="1">
    <location>
        <begin position="169"/>
        <end position="208"/>
    </location>
</feature>
<keyword evidence="2" id="KW-1133">Transmembrane helix</keyword>
<accession>A0ABD2JXL0</accession>
<dbReference type="EMBL" id="JBICCN010000083">
    <property type="protein sequence ID" value="KAL3095376.1"/>
    <property type="molecule type" value="Genomic_DNA"/>
</dbReference>
<feature type="transmembrane region" description="Helical" evidence="2">
    <location>
        <begin position="81"/>
        <end position="106"/>
    </location>
</feature>
<reference evidence="3 4" key="1">
    <citation type="submission" date="2024-10" db="EMBL/GenBank/DDBJ databases">
        <authorList>
            <person name="Kim D."/>
        </authorList>
    </citation>
    <scope>NUCLEOTIDE SEQUENCE [LARGE SCALE GENOMIC DNA]</scope>
    <source>
        <strain evidence="3">Taebaek</strain>
    </source>
</reference>
<evidence type="ECO:0000313" key="4">
    <source>
        <dbReference type="Proteomes" id="UP001620645"/>
    </source>
</evidence>
<organism evidence="3 4">
    <name type="scientific">Heterodera schachtii</name>
    <name type="common">Sugarbeet cyst nematode worm</name>
    <name type="synonym">Tylenchus schachtii</name>
    <dbReference type="NCBI Taxonomy" id="97005"/>
    <lineage>
        <taxon>Eukaryota</taxon>
        <taxon>Metazoa</taxon>
        <taxon>Ecdysozoa</taxon>
        <taxon>Nematoda</taxon>
        <taxon>Chromadorea</taxon>
        <taxon>Rhabditida</taxon>
        <taxon>Tylenchina</taxon>
        <taxon>Tylenchomorpha</taxon>
        <taxon>Tylenchoidea</taxon>
        <taxon>Heteroderidae</taxon>
        <taxon>Heteroderinae</taxon>
        <taxon>Heterodera</taxon>
    </lineage>
</organism>
<sequence length="231" mass="26379">MIALIAYPRPPSVDAQIEDIRKALREMHRTIYKWHRATENATGAVNSPLNEVDAALNGIRNEVTNIRHSFIDRIGKFPSHFVWLFLLLFLAFLIWSVAFFLIIKIAEGMREIGRRRRILRGNENEQKFMELEKRKKGIKNAIGKCHGQSPAEVTDGQSEQITGDTFGFPKMPSSSPPLKSSRGILKSAPKSHLNAERIDKTTSRRNSQFEDEIRKALLPKAQQKDIYLSEI</sequence>
<keyword evidence="2" id="KW-0472">Membrane</keyword>
<evidence type="ECO:0000256" key="2">
    <source>
        <dbReference type="SAM" id="Phobius"/>
    </source>
</evidence>
<dbReference type="Proteomes" id="UP001620645">
    <property type="component" value="Unassembled WGS sequence"/>
</dbReference>
<dbReference type="AlphaFoldDB" id="A0ABD2JXL0"/>
<name>A0ABD2JXL0_HETSC</name>
<evidence type="ECO:0000256" key="1">
    <source>
        <dbReference type="SAM" id="MobiDB-lite"/>
    </source>
</evidence>
<protein>
    <submittedName>
        <fullName evidence="3">Uncharacterized protein</fullName>
    </submittedName>
</protein>
<feature type="compositionally biased region" description="Basic and acidic residues" evidence="1">
    <location>
        <begin position="193"/>
        <end position="208"/>
    </location>
</feature>